<dbReference type="Pfam" id="PF08486">
    <property type="entry name" value="SpoIID"/>
    <property type="match status" value="1"/>
</dbReference>
<dbReference type="GO" id="GO:0030288">
    <property type="term" value="C:outer membrane-bounded periplasmic space"/>
    <property type="evidence" value="ECO:0007669"/>
    <property type="project" value="TreeGrafter"/>
</dbReference>
<reference evidence="2 3" key="1">
    <citation type="journal article" date="2016" name="Nat. Commun.">
        <title>Thousands of microbial genomes shed light on interconnected biogeochemical processes in an aquifer system.</title>
        <authorList>
            <person name="Anantharaman K."/>
            <person name="Brown C.T."/>
            <person name="Hug L.A."/>
            <person name="Sharon I."/>
            <person name="Castelle C.J."/>
            <person name="Probst A.J."/>
            <person name="Thomas B.C."/>
            <person name="Singh A."/>
            <person name="Wilkins M.J."/>
            <person name="Karaoz U."/>
            <person name="Brodie E.L."/>
            <person name="Williams K.H."/>
            <person name="Hubbard S.S."/>
            <person name="Banfield J.F."/>
        </authorList>
    </citation>
    <scope>NUCLEOTIDE SEQUENCE [LARGE SCALE GENOMIC DNA]</scope>
</reference>
<feature type="domain" description="Sporulation stage II protein D amidase enhancer LytB N-terminal" evidence="1">
    <location>
        <begin position="168"/>
        <end position="259"/>
    </location>
</feature>
<sequence length="450" mass="49970">MKRLLFPAIVWCVFFSLGCMRPMLEKPVKRMAELPPVPPPVPMQGDSAASALADTTAVIVPDTAAPETGIAVFQVERNSVRVLLGHAQPHFRIKVSGAYAVFCENRNAGRVEGDVNVSRYGARLSLGPSLMELVPPVEIVSLANEGRFSYDGKTCRGNCIIRPDAEGNGFLVINELPMEDYLKGVVPYEIGKRDSSCFEALKVQAIAARTYSYSRLNRHADEGFDVYCDQSDQVYNGVEGEYGLASAAIEQTRDIVMVHADTLIHAYYFSTSSGATENIEEVWPDKGMRPYLRSVYDSIYNTQSPVFTWTEEWSGYALSRILNANMRSIVADYQKADLQDVYVEEYTSAGRVKSLVIVAGGHTYRVYGDKTRWALRRPEKGNPILRSAWFRLSVEKQGGRVVHVRANGRGYGHGVGMSQIGALGMAQVGKSFEEIARFYYTGIILVRVRI</sequence>
<dbReference type="GO" id="GO:0030435">
    <property type="term" value="P:sporulation resulting in formation of a cellular spore"/>
    <property type="evidence" value="ECO:0007669"/>
    <property type="project" value="InterPro"/>
</dbReference>
<protein>
    <recommendedName>
        <fullName evidence="1">Sporulation stage II protein D amidase enhancer LytB N-terminal domain-containing protein</fullName>
    </recommendedName>
</protein>
<dbReference type="NCBIfam" id="TIGR02669">
    <property type="entry name" value="SpoIID_LytB"/>
    <property type="match status" value="1"/>
</dbReference>
<comment type="caution">
    <text evidence="2">The sequence shown here is derived from an EMBL/GenBank/DDBJ whole genome shotgun (WGS) entry which is preliminary data.</text>
</comment>
<dbReference type="InterPro" id="IPR013486">
    <property type="entry name" value="SpoIID/LytB"/>
</dbReference>
<dbReference type="PANTHER" id="PTHR30032">
    <property type="entry name" value="N-ACETYLMURAMOYL-L-ALANINE AMIDASE-RELATED"/>
    <property type="match status" value="1"/>
</dbReference>
<dbReference type="PANTHER" id="PTHR30032:SF4">
    <property type="entry name" value="AMIDASE ENHANCER"/>
    <property type="match status" value="1"/>
</dbReference>
<dbReference type="EMBL" id="MFYX01000081">
    <property type="protein sequence ID" value="OGK03835.1"/>
    <property type="molecule type" value="Genomic_DNA"/>
</dbReference>
<proteinExistence type="predicted"/>
<name>A0A1F7FAY3_UNCRA</name>
<dbReference type="InterPro" id="IPR013693">
    <property type="entry name" value="SpoIID/LytB_N"/>
</dbReference>
<evidence type="ECO:0000313" key="2">
    <source>
        <dbReference type="EMBL" id="OGK03835.1"/>
    </source>
</evidence>
<evidence type="ECO:0000259" key="1">
    <source>
        <dbReference type="Pfam" id="PF08486"/>
    </source>
</evidence>
<dbReference type="PROSITE" id="PS51257">
    <property type="entry name" value="PROKAR_LIPOPROTEIN"/>
    <property type="match status" value="1"/>
</dbReference>
<dbReference type="AlphaFoldDB" id="A0A1F7FAY3"/>
<dbReference type="InterPro" id="IPR051922">
    <property type="entry name" value="Bact_Sporulation_Assoc"/>
</dbReference>
<organism evidence="2 3">
    <name type="scientific">Candidatus Raymondbacteria bacterium RIFOXYD12_FULL_49_13</name>
    <dbReference type="NCBI Taxonomy" id="1817890"/>
    <lineage>
        <taxon>Bacteria</taxon>
        <taxon>Raymondiibacteriota</taxon>
    </lineage>
</organism>
<dbReference type="Proteomes" id="UP000179243">
    <property type="component" value="Unassembled WGS sequence"/>
</dbReference>
<gene>
    <name evidence="2" type="ORF">A2519_02275</name>
</gene>
<evidence type="ECO:0000313" key="3">
    <source>
        <dbReference type="Proteomes" id="UP000179243"/>
    </source>
</evidence>
<accession>A0A1F7FAY3</accession>